<comment type="caution">
    <text evidence="1">The sequence shown here is derived from an EMBL/GenBank/DDBJ whole genome shotgun (WGS) entry which is preliminary data.</text>
</comment>
<dbReference type="InterPro" id="IPR036286">
    <property type="entry name" value="LexA/Signal_pep-like_sf"/>
</dbReference>
<proteinExistence type="predicted"/>
<accession>A0A640WBA0</accession>
<dbReference type="EMBL" id="VTPX01000010">
    <property type="protein sequence ID" value="KAA0016662.1"/>
    <property type="molecule type" value="Genomic_DNA"/>
</dbReference>
<evidence type="ECO:0000313" key="1">
    <source>
        <dbReference type="EMBL" id="KAA0016662.1"/>
    </source>
</evidence>
<reference evidence="1 2" key="1">
    <citation type="submission" date="2019-08" db="EMBL/GenBank/DDBJ databases">
        <title>Bioinformatics analysis of the strain L3 and L5.</title>
        <authorList>
            <person name="Li X."/>
        </authorList>
    </citation>
    <scope>NUCLEOTIDE SEQUENCE [LARGE SCALE GENOMIC DNA]</scope>
    <source>
        <strain evidence="1 2">L3</strain>
    </source>
</reference>
<evidence type="ECO:0000313" key="2">
    <source>
        <dbReference type="Proteomes" id="UP000466024"/>
    </source>
</evidence>
<name>A0A640WBA0_9GAMM</name>
<protein>
    <submittedName>
        <fullName evidence="1">Uncharacterized protein</fullName>
    </submittedName>
</protein>
<dbReference type="SUPFAM" id="SSF51306">
    <property type="entry name" value="LexA/Signal peptidase"/>
    <property type="match status" value="1"/>
</dbReference>
<gene>
    <name evidence="1" type="ORF">F0A16_16430</name>
</gene>
<dbReference type="AlphaFoldDB" id="A0A640WBA0"/>
<dbReference type="RefSeq" id="WP_149436463.1">
    <property type="nucleotide sequence ID" value="NZ_VTPX01000010.1"/>
</dbReference>
<organism evidence="1 2">
    <name type="scientific">Salinicola corii</name>
    <dbReference type="NCBI Taxonomy" id="2606937"/>
    <lineage>
        <taxon>Bacteria</taxon>
        <taxon>Pseudomonadati</taxon>
        <taxon>Pseudomonadota</taxon>
        <taxon>Gammaproteobacteria</taxon>
        <taxon>Oceanospirillales</taxon>
        <taxon>Halomonadaceae</taxon>
        <taxon>Salinicola</taxon>
    </lineage>
</organism>
<dbReference type="Proteomes" id="UP000466024">
    <property type="component" value="Unassembled WGS sequence"/>
</dbReference>
<sequence length="197" mass="21565">MSDLPASSFLVEVSPGAGIDGELIEGDVLVADEKRITEYGDLVLACDEYDEMRAYRSHRIGGYLRLVPMGGGHAVPASALDCVGVVVRRARNPANDFEPEEIADTTLADAFAPWFSVSTWNTSSPADARRFHECCHDYMQSSGGQVRAGAFVETLRKAISQRCGGSWDDYCERALQSRAQCAEAICAYLHDTHQITR</sequence>
<keyword evidence="2" id="KW-1185">Reference proteome</keyword>